<dbReference type="SUPFAM" id="SSF52518">
    <property type="entry name" value="Thiamin diphosphate-binding fold (THDP-binding)"/>
    <property type="match status" value="1"/>
</dbReference>
<dbReference type="GO" id="GO:0050660">
    <property type="term" value="F:flavin adenine dinucleotide binding"/>
    <property type="evidence" value="ECO:0007669"/>
    <property type="project" value="TreeGrafter"/>
</dbReference>
<dbReference type="EMBL" id="CVUD02000232">
    <property type="protein sequence ID" value="SEH91097.1"/>
    <property type="molecule type" value="Genomic_DNA"/>
</dbReference>
<dbReference type="PROSITE" id="PS00187">
    <property type="entry name" value="TPP_ENZYMES"/>
    <property type="match status" value="1"/>
</dbReference>
<dbReference type="PANTHER" id="PTHR18968">
    <property type="entry name" value="THIAMINE PYROPHOSPHATE ENZYMES"/>
    <property type="match status" value="1"/>
</dbReference>
<organism evidence="4 5">
    <name type="scientific">Bathymodiolus azoricus thioautotrophic gill symbiont</name>
    <dbReference type="NCBI Taxonomy" id="235205"/>
    <lineage>
        <taxon>Bacteria</taxon>
        <taxon>Pseudomonadati</taxon>
        <taxon>Pseudomonadota</taxon>
        <taxon>Gammaproteobacteria</taxon>
        <taxon>sulfur-oxidizing symbionts</taxon>
    </lineage>
</organism>
<evidence type="ECO:0000313" key="5">
    <source>
        <dbReference type="Proteomes" id="UP000198559"/>
    </source>
</evidence>
<comment type="similarity">
    <text evidence="1">Belongs to the TPP enzyme family.</text>
</comment>
<keyword evidence="2" id="KW-0786">Thiamine pyrophosphate</keyword>
<sequence length="260" mass="29053">MHEGGTKVIHINFNSAQVDEVYFPQLEIVGDIKTTVNRLAQALKLNNCSLELLAFRKRIKQVIHEKDNDDSYPLLPQRIVADVRRGLDKDAIIALDNGMYKIWFARHYHTYMSNTVLLDNALATMGAGLPSAIACALLYPQRQVMAICGDGGFMMNSQEIETATRLGLNLVVLIVTDSAFGMIRWKQEGQGLDDFGLEYNNPDFVKYADSYGAKGHKVEDANQFLPLIGSCFSEGGVHIIDVPIDYKENKALFPKQLRNA</sequence>
<proteinExistence type="inferred from homology"/>
<dbReference type="GO" id="GO:0016874">
    <property type="term" value="F:ligase activity"/>
    <property type="evidence" value="ECO:0007669"/>
    <property type="project" value="UniProtKB-KW"/>
</dbReference>
<dbReference type="Proteomes" id="UP000198559">
    <property type="component" value="Unassembled WGS sequence"/>
</dbReference>
<evidence type="ECO:0000256" key="2">
    <source>
        <dbReference type="ARBA" id="ARBA00023052"/>
    </source>
</evidence>
<dbReference type="InterPro" id="IPR029061">
    <property type="entry name" value="THDP-binding"/>
</dbReference>
<protein>
    <submittedName>
        <fullName evidence="4">Thiamine pyrophosphate-dependent enzyme,possible carboligase or decarboxylase</fullName>
    </submittedName>
</protein>
<gene>
    <name evidence="4" type="ORF">BAZSYMB_SCAFFOLD00014_3</name>
</gene>
<feature type="domain" description="Thiamine pyrophosphate enzyme TPP-binding" evidence="3">
    <location>
        <begin position="96"/>
        <end position="242"/>
    </location>
</feature>
<reference evidence="5" key="1">
    <citation type="submission" date="2016-06" db="EMBL/GenBank/DDBJ databases">
        <authorList>
            <person name="Petersen J."/>
            <person name="Sayavedra L."/>
        </authorList>
    </citation>
    <scope>NUCLEOTIDE SEQUENCE [LARGE SCALE GENOMIC DNA]</scope>
    <source>
        <strain evidence="5">BazSymB</strain>
    </source>
</reference>
<accession>A0A1H6LQW0</accession>
<dbReference type="Gene3D" id="3.40.50.970">
    <property type="match status" value="1"/>
</dbReference>
<evidence type="ECO:0000256" key="1">
    <source>
        <dbReference type="ARBA" id="ARBA00007812"/>
    </source>
</evidence>
<dbReference type="InterPro" id="IPR000399">
    <property type="entry name" value="TPP-bd_CS"/>
</dbReference>
<dbReference type="SUPFAM" id="SSF52467">
    <property type="entry name" value="DHS-like NAD/FAD-binding domain"/>
    <property type="match status" value="1"/>
</dbReference>
<dbReference type="GO" id="GO:0030976">
    <property type="term" value="F:thiamine pyrophosphate binding"/>
    <property type="evidence" value="ECO:0007669"/>
    <property type="project" value="InterPro"/>
</dbReference>
<dbReference type="GO" id="GO:0005948">
    <property type="term" value="C:acetolactate synthase complex"/>
    <property type="evidence" value="ECO:0007669"/>
    <property type="project" value="TreeGrafter"/>
</dbReference>
<keyword evidence="4" id="KW-0436">Ligase</keyword>
<dbReference type="InterPro" id="IPR011766">
    <property type="entry name" value="TPP_enzyme_TPP-bd"/>
</dbReference>
<name>A0A1H6LQW0_9GAMM</name>
<dbReference type="InterPro" id="IPR029035">
    <property type="entry name" value="DHS-like_NAD/FAD-binding_dom"/>
</dbReference>
<evidence type="ECO:0000259" key="3">
    <source>
        <dbReference type="Pfam" id="PF02775"/>
    </source>
</evidence>
<dbReference type="GO" id="GO:0000287">
    <property type="term" value="F:magnesium ion binding"/>
    <property type="evidence" value="ECO:0007669"/>
    <property type="project" value="InterPro"/>
</dbReference>
<dbReference type="GO" id="GO:0009099">
    <property type="term" value="P:L-valine biosynthetic process"/>
    <property type="evidence" value="ECO:0007669"/>
    <property type="project" value="TreeGrafter"/>
</dbReference>
<dbReference type="Pfam" id="PF02775">
    <property type="entry name" value="TPP_enzyme_C"/>
    <property type="match status" value="1"/>
</dbReference>
<evidence type="ECO:0000313" key="4">
    <source>
        <dbReference type="EMBL" id="SEH91097.1"/>
    </source>
</evidence>
<dbReference type="AlphaFoldDB" id="A0A1H6LQW0"/>
<dbReference type="InterPro" id="IPR045229">
    <property type="entry name" value="TPP_enz"/>
</dbReference>
<dbReference type="GO" id="GO:0009097">
    <property type="term" value="P:isoleucine biosynthetic process"/>
    <property type="evidence" value="ECO:0007669"/>
    <property type="project" value="TreeGrafter"/>
</dbReference>
<dbReference type="GO" id="GO:0003984">
    <property type="term" value="F:acetolactate synthase activity"/>
    <property type="evidence" value="ECO:0007669"/>
    <property type="project" value="TreeGrafter"/>
</dbReference>
<dbReference type="STRING" id="235205.BAZSYMB_SCAFFOLD00014_3"/>
<dbReference type="Gene3D" id="3.40.50.1220">
    <property type="entry name" value="TPP-binding domain"/>
    <property type="match status" value="1"/>
</dbReference>
<dbReference type="PANTHER" id="PTHR18968:SF129">
    <property type="entry name" value="ACETOLACTATE SYNTHASE"/>
    <property type="match status" value="1"/>
</dbReference>